<dbReference type="AlphaFoldDB" id="A0A0P1G9S8"/>
<organism evidence="1 2">
    <name type="scientific">Tropicibacter naphthalenivorans</name>
    <dbReference type="NCBI Taxonomy" id="441103"/>
    <lineage>
        <taxon>Bacteria</taxon>
        <taxon>Pseudomonadati</taxon>
        <taxon>Pseudomonadota</taxon>
        <taxon>Alphaproteobacteria</taxon>
        <taxon>Rhodobacterales</taxon>
        <taxon>Roseobacteraceae</taxon>
        <taxon>Tropicibacter</taxon>
    </lineage>
</organism>
<evidence type="ECO:0000313" key="2">
    <source>
        <dbReference type="Proteomes" id="UP000054935"/>
    </source>
</evidence>
<dbReference type="OrthoDB" id="7629596at2"/>
<reference evidence="1 2" key="1">
    <citation type="submission" date="2015-09" db="EMBL/GenBank/DDBJ databases">
        <authorList>
            <consortium name="Swine Surveillance"/>
        </authorList>
    </citation>
    <scope>NUCLEOTIDE SEQUENCE [LARGE SCALE GENOMIC DNA]</scope>
    <source>
        <strain evidence="1 2">CECT 7648</strain>
    </source>
</reference>
<accession>A0A0P1G9S8</accession>
<evidence type="ECO:0000313" key="1">
    <source>
        <dbReference type="EMBL" id="CUH78285.1"/>
    </source>
</evidence>
<dbReference type="Proteomes" id="UP000054935">
    <property type="component" value="Unassembled WGS sequence"/>
</dbReference>
<name>A0A0P1G9S8_9RHOB</name>
<dbReference type="RefSeq" id="WP_058247406.1">
    <property type="nucleotide sequence ID" value="NZ_CYSE01000003.1"/>
</dbReference>
<dbReference type="Pfam" id="PF04390">
    <property type="entry name" value="LptE"/>
    <property type="match status" value="1"/>
</dbReference>
<dbReference type="GO" id="GO:0043165">
    <property type="term" value="P:Gram-negative-bacterium-type cell outer membrane assembly"/>
    <property type="evidence" value="ECO:0007669"/>
    <property type="project" value="InterPro"/>
</dbReference>
<dbReference type="GO" id="GO:0019867">
    <property type="term" value="C:outer membrane"/>
    <property type="evidence" value="ECO:0007669"/>
    <property type="project" value="InterPro"/>
</dbReference>
<dbReference type="PROSITE" id="PS51257">
    <property type="entry name" value="PROKAR_LIPOPROTEIN"/>
    <property type="match status" value="1"/>
</dbReference>
<dbReference type="EMBL" id="CYSE01000003">
    <property type="protein sequence ID" value="CUH78285.1"/>
    <property type="molecule type" value="Genomic_DNA"/>
</dbReference>
<gene>
    <name evidence="1" type="ORF">TRN7648_01897</name>
</gene>
<proteinExistence type="predicted"/>
<dbReference type="STRING" id="441103.TRN7648_01897"/>
<protein>
    <submittedName>
        <fullName evidence="1">Uncharacterized protein</fullName>
    </submittedName>
</protein>
<dbReference type="Gene3D" id="3.30.160.150">
    <property type="entry name" value="Lipoprotein like domain"/>
    <property type="match status" value="1"/>
</dbReference>
<dbReference type="InterPro" id="IPR007485">
    <property type="entry name" value="LPS_assembly_LptE"/>
</dbReference>
<keyword evidence="2" id="KW-1185">Reference proteome</keyword>
<sequence>MWLSDRRAFLLGAVALGGCGFTPVYGPNGGGRALQGSIALSDAATPDAYLFNRRFEDRMGRGVSPAYRLNVTLTTAQVGQGSTSTGSTTRYRIDGTAAFDLVDLATGQSAIKGTTTAFTGYSTTGSTVATLAAERDAQERLMVMLADQVIDRLFLRASTL</sequence>